<comment type="caution">
    <text evidence="2">The sequence shown here is derived from an EMBL/GenBank/DDBJ whole genome shotgun (WGS) entry which is preliminary data.</text>
</comment>
<proteinExistence type="predicted"/>
<keyword evidence="3" id="KW-1185">Reference proteome</keyword>
<dbReference type="InterPro" id="IPR025091">
    <property type="entry name" value="DUF4019"/>
</dbReference>
<protein>
    <submittedName>
        <fullName evidence="2">DUF4019 domain-containing protein</fullName>
    </submittedName>
</protein>
<reference evidence="2 3" key="1">
    <citation type="submission" date="2020-04" db="EMBL/GenBank/DDBJ databases">
        <title>Massilia sp. nov., a cold adapted bacteria isolated from Arctic soil.</title>
        <authorList>
            <person name="Son J."/>
            <person name="Ka J.-O."/>
        </authorList>
    </citation>
    <scope>NUCLEOTIDE SEQUENCE [LARGE SCALE GENOMIC DNA]</scope>
    <source>
        <strain evidence="2 3">ML15P13</strain>
    </source>
</reference>
<evidence type="ECO:0000313" key="3">
    <source>
        <dbReference type="Proteomes" id="UP000533905"/>
    </source>
</evidence>
<name>A0A7Y2NZL7_9BURK</name>
<accession>A0A7Y2NZL7</accession>
<feature type="chain" id="PRO_5030765049" evidence="1">
    <location>
        <begin position="19"/>
        <end position="150"/>
    </location>
</feature>
<sequence length="150" mass="15701">MRFFAAPALILATSLAVAVLPAAAQQPAAATTLDVAGTAAANQSASGFLALLDAGKFADSWTEGAVLLRGAVPQDHWNGVVGSMRKPLGEVKSRKQLSSTYTRSIPGAPDGEYVIVQYQTEFANKAGAIETVTPMRQADGSWKVSGYFLK</sequence>
<evidence type="ECO:0000256" key="1">
    <source>
        <dbReference type="SAM" id="SignalP"/>
    </source>
</evidence>
<dbReference type="Pfam" id="PF13211">
    <property type="entry name" value="DUF4019"/>
    <property type="match status" value="1"/>
</dbReference>
<gene>
    <name evidence="2" type="ORF">HGB41_02755</name>
</gene>
<dbReference type="Proteomes" id="UP000533905">
    <property type="component" value="Unassembled WGS sequence"/>
</dbReference>
<feature type="signal peptide" evidence="1">
    <location>
        <begin position="1"/>
        <end position="18"/>
    </location>
</feature>
<dbReference type="EMBL" id="JABAIV010000001">
    <property type="protein sequence ID" value="NNG21929.1"/>
    <property type="molecule type" value="Genomic_DNA"/>
</dbReference>
<dbReference type="RefSeq" id="WP_171080847.1">
    <property type="nucleotide sequence ID" value="NZ_JABAIV010000001.1"/>
</dbReference>
<keyword evidence="1" id="KW-0732">Signal</keyword>
<dbReference type="AlphaFoldDB" id="A0A7Y2NZL7"/>
<organism evidence="2 3">
    <name type="scientific">Telluria aromaticivorans</name>
    <dbReference type="NCBI Taxonomy" id="2725995"/>
    <lineage>
        <taxon>Bacteria</taxon>
        <taxon>Pseudomonadati</taxon>
        <taxon>Pseudomonadota</taxon>
        <taxon>Betaproteobacteria</taxon>
        <taxon>Burkholderiales</taxon>
        <taxon>Oxalobacteraceae</taxon>
        <taxon>Telluria group</taxon>
        <taxon>Telluria</taxon>
    </lineage>
</organism>
<evidence type="ECO:0000313" key="2">
    <source>
        <dbReference type="EMBL" id="NNG21929.1"/>
    </source>
</evidence>